<dbReference type="Proteomes" id="UP000006701">
    <property type="component" value="Unassembled WGS sequence"/>
</dbReference>
<evidence type="ECO:0000256" key="1">
    <source>
        <dbReference type="SAM" id="SignalP"/>
    </source>
</evidence>
<feature type="chain" id="PRO_5012497341" evidence="1">
    <location>
        <begin position="16"/>
        <end position="193"/>
    </location>
</feature>
<evidence type="ECO:0000313" key="2">
    <source>
        <dbReference type="EMBL" id="EAW08764.1"/>
    </source>
</evidence>
<name>A1CMH7_ASPCL</name>
<sequence>MKISALLALLPLASAASIPARSTNANSKFSIMSARSGSPVHLLPMNAVHGSFWLGESPSTYCPENIEELGACPPGTSTRFASETALDVVVPGGQRIYIDPRGALRFTQAHSAYIPPGSSMGPFTYTPGPHFGQFSYTGQGASGFLACPRSNGTATHWQVYGSAANVTASQGCLGFDALAVPTNSTGAAAWEYI</sequence>
<accession>A1CMH7</accession>
<evidence type="ECO:0000313" key="3">
    <source>
        <dbReference type="Proteomes" id="UP000006701"/>
    </source>
</evidence>
<dbReference type="OMA" id="MACPTTN"/>
<dbReference type="PANTHER" id="PTHR42047:SF1">
    <property type="entry name" value="PROTEIN, PUTATIVE (AFU_ORTHOLOGUE AFUA_6G03560)-RELATED"/>
    <property type="match status" value="1"/>
</dbReference>
<proteinExistence type="predicted"/>
<dbReference type="EMBL" id="DS027058">
    <property type="protein sequence ID" value="EAW08764.1"/>
    <property type="molecule type" value="Genomic_DNA"/>
</dbReference>
<dbReference type="HOGENOM" id="CLU_078556_0_1_1"/>
<dbReference type="OrthoDB" id="5430620at2759"/>
<keyword evidence="3" id="KW-1185">Reference proteome</keyword>
<protein>
    <submittedName>
        <fullName evidence="2">IgE-binding protein, putative</fullName>
    </submittedName>
</protein>
<dbReference type="InterPro" id="IPR052820">
    <property type="entry name" value="PhiA_domain"/>
</dbReference>
<dbReference type="AlphaFoldDB" id="A1CMH7"/>
<keyword evidence="1" id="KW-0732">Signal</keyword>
<gene>
    <name evidence="2" type="ORF">ACLA_096990</name>
</gene>
<dbReference type="eggNOG" id="ENOG502S6B1">
    <property type="taxonomic scope" value="Eukaryota"/>
</dbReference>
<organism evidence="2 3">
    <name type="scientific">Aspergillus clavatus (strain ATCC 1007 / CBS 513.65 / DSM 816 / NCTC 3887 / NRRL 1 / QM 1276 / 107)</name>
    <dbReference type="NCBI Taxonomy" id="344612"/>
    <lineage>
        <taxon>Eukaryota</taxon>
        <taxon>Fungi</taxon>
        <taxon>Dikarya</taxon>
        <taxon>Ascomycota</taxon>
        <taxon>Pezizomycotina</taxon>
        <taxon>Eurotiomycetes</taxon>
        <taxon>Eurotiomycetidae</taxon>
        <taxon>Eurotiales</taxon>
        <taxon>Aspergillaceae</taxon>
        <taxon>Aspergillus</taxon>
        <taxon>Aspergillus subgen. Fumigati</taxon>
    </lineage>
</organism>
<dbReference type="GeneID" id="4702152"/>
<dbReference type="STRING" id="344612.A1CMH7"/>
<dbReference type="RefSeq" id="XP_001270190.1">
    <property type="nucleotide sequence ID" value="XM_001270189.1"/>
</dbReference>
<reference evidence="2 3" key="1">
    <citation type="journal article" date="2008" name="PLoS Genet.">
        <title>Genomic islands in the pathogenic filamentous fungus Aspergillus fumigatus.</title>
        <authorList>
            <person name="Fedorova N.D."/>
            <person name="Khaldi N."/>
            <person name="Joardar V.S."/>
            <person name="Maiti R."/>
            <person name="Amedeo P."/>
            <person name="Anderson M.J."/>
            <person name="Crabtree J."/>
            <person name="Silva J.C."/>
            <person name="Badger J.H."/>
            <person name="Albarraq A."/>
            <person name="Angiuoli S."/>
            <person name="Bussey H."/>
            <person name="Bowyer P."/>
            <person name="Cotty P.J."/>
            <person name="Dyer P.S."/>
            <person name="Egan A."/>
            <person name="Galens K."/>
            <person name="Fraser-Liggett C.M."/>
            <person name="Haas B.J."/>
            <person name="Inman J.M."/>
            <person name="Kent R."/>
            <person name="Lemieux S."/>
            <person name="Malavazi I."/>
            <person name="Orvis J."/>
            <person name="Roemer T."/>
            <person name="Ronning C.M."/>
            <person name="Sundaram J.P."/>
            <person name="Sutton G."/>
            <person name="Turner G."/>
            <person name="Venter J.C."/>
            <person name="White O.R."/>
            <person name="Whitty B.R."/>
            <person name="Youngman P."/>
            <person name="Wolfe K.H."/>
            <person name="Goldman G.H."/>
            <person name="Wortman J.R."/>
            <person name="Jiang B."/>
            <person name="Denning D.W."/>
            <person name="Nierman W.C."/>
        </authorList>
    </citation>
    <scope>NUCLEOTIDE SEQUENCE [LARGE SCALE GENOMIC DNA]</scope>
    <source>
        <strain evidence="3">ATCC 1007 / CBS 513.65 / DSM 816 / NCTC 3887 / NRRL 1</strain>
    </source>
</reference>
<dbReference type="VEuPathDB" id="FungiDB:ACLA_096990"/>
<dbReference type="KEGG" id="act:ACLA_096990"/>
<dbReference type="PANTHER" id="PTHR42047">
    <property type="entry name" value="PROTEIN, PUTATIVE (AFU_ORTHOLOGUE AFUA_6G03560)-RELATED"/>
    <property type="match status" value="1"/>
</dbReference>
<feature type="signal peptide" evidence="1">
    <location>
        <begin position="1"/>
        <end position="15"/>
    </location>
</feature>